<dbReference type="AlphaFoldDB" id="A0A820D435"/>
<comment type="caution">
    <text evidence="3">The sequence shown here is derived from an EMBL/GenBank/DDBJ whole genome shotgun (WGS) entry which is preliminary data.</text>
</comment>
<dbReference type="PROSITE" id="PS00107">
    <property type="entry name" value="PROTEIN_KINASE_ATP"/>
    <property type="match status" value="1"/>
</dbReference>
<dbReference type="Gene3D" id="3.30.200.20">
    <property type="entry name" value="Phosphorylase Kinase, domain 1"/>
    <property type="match status" value="1"/>
</dbReference>
<accession>A0A820D435</accession>
<dbReference type="InterPro" id="IPR011009">
    <property type="entry name" value="Kinase-like_dom_sf"/>
</dbReference>
<dbReference type="GO" id="GO:0005524">
    <property type="term" value="F:ATP binding"/>
    <property type="evidence" value="ECO:0007669"/>
    <property type="project" value="UniProtKB-UniRule"/>
</dbReference>
<reference evidence="3" key="1">
    <citation type="submission" date="2021-02" db="EMBL/GenBank/DDBJ databases">
        <authorList>
            <person name="Nowell W R."/>
        </authorList>
    </citation>
    <scope>NUCLEOTIDE SEQUENCE</scope>
</reference>
<feature type="non-terminal residue" evidence="3">
    <location>
        <position position="1"/>
    </location>
</feature>
<evidence type="ECO:0000259" key="2">
    <source>
        <dbReference type="Pfam" id="PF07714"/>
    </source>
</evidence>
<dbReference type="Pfam" id="PF07714">
    <property type="entry name" value="PK_Tyr_Ser-Thr"/>
    <property type="match status" value="1"/>
</dbReference>
<gene>
    <name evidence="3" type="ORF">FNK824_LOCUS37625</name>
</gene>
<organism evidence="3 4">
    <name type="scientific">Rotaria sordida</name>
    <dbReference type="NCBI Taxonomy" id="392033"/>
    <lineage>
        <taxon>Eukaryota</taxon>
        <taxon>Metazoa</taxon>
        <taxon>Spiralia</taxon>
        <taxon>Gnathifera</taxon>
        <taxon>Rotifera</taxon>
        <taxon>Eurotatoria</taxon>
        <taxon>Bdelloidea</taxon>
        <taxon>Philodinida</taxon>
        <taxon>Philodinidae</taxon>
        <taxon>Rotaria</taxon>
    </lineage>
</organism>
<evidence type="ECO:0000256" key="1">
    <source>
        <dbReference type="PROSITE-ProRule" id="PRU10141"/>
    </source>
</evidence>
<feature type="domain" description="Serine-threonine/tyrosine-protein kinase catalytic" evidence="2">
    <location>
        <begin position="7"/>
        <end position="44"/>
    </location>
</feature>
<keyword evidence="1" id="KW-0067">ATP-binding</keyword>
<keyword evidence="1" id="KW-0547">Nucleotide-binding</keyword>
<sequence>LNFCSLTIGHLIGKGAFGFVYQGLAKNINSKDKITTVAIKTVRGKLINK</sequence>
<dbReference type="InterPro" id="IPR017441">
    <property type="entry name" value="Protein_kinase_ATP_BS"/>
</dbReference>
<feature type="binding site" evidence="1">
    <location>
        <position position="40"/>
    </location>
    <ligand>
        <name>ATP</name>
        <dbReference type="ChEBI" id="CHEBI:30616"/>
    </ligand>
</feature>
<dbReference type="Proteomes" id="UP000663874">
    <property type="component" value="Unassembled WGS sequence"/>
</dbReference>
<name>A0A820D435_9BILA</name>
<dbReference type="GO" id="GO:0004672">
    <property type="term" value="F:protein kinase activity"/>
    <property type="evidence" value="ECO:0007669"/>
    <property type="project" value="InterPro"/>
</dbReference>
<dbReference type="SUPFAM" id="SSF56112">
    <property type="entry name" value="Protein kinase-like (PK-like)"/>
    <property type="match status" value="1"/>
</dbReference>
<proteinExistence type="predicted"/>
<evidence type="ECO:0000313" key="4">
    <source>
        <dbReference type="Proteomes" id="UP000663874"/>
    </source>
</evidence>
<protein>
    <recommendedName>
        <fullName evidence="2">Serine-threonine/tyrosine-protein kinase catalytic domain-containing protein</fullName>
    </recommendedName>
</protein>
<dbReference type="EMBL" id="CAJOBE010019472">
    <property type="protein sequence ID" value="CAF4229122.1"/>
    <property type="molecule type" value="Genomic_DNA"/>
</dbReference>
<evidence type="ECO:0000313" key="3">
    <source>
        <dbReference type="EMBL" id="CAF4229122.1"/>
    </source>
</evidence>
<dbReference type="InterPro" id="IPR001245">
    <property type="entry name" value="Ser-Thr/Tyr_kinase_cat_dom"/>
</dbReference>